<feature type="compositionally biased region" description="Polar residues" evidence="18">
    <location>
        <begin position="1"/>
        <end position="22"/>
    </location>
</feature>
<evidence type="ECO:0000256" key="19">
    <source>
        <dbReference type="SAM" id="Phobius"/>
    </source>
</evidence>
<reference evidence="21" key="3">
    <citation type="submission" date="2025-09" db="UniProtKB">
        <authorList>
            <consortium name="Ensembl"/>
        </authorList>
    </citation>
    <scope>IDENTIFICATION</scope>
</reference>
<dbReference type="GO" id="GO:1903966">
    <property type="term" value="P:monounsaturated fatty acid biosynthetic process"/>
    <property type="evidence" value="ECO:0007669"/>
    <property type="project" value="TreeGrafter"/>
</dbReference>
<comment type="domain">
    <text evidence="17">The histidine box domains are involved in binding the catalytic metal ions.</text>
</comment>
<dbReference type="InterPro" id="IPR001522">
    <property type="entry name" value="FADS-1_CS"/>
</dbReference>
<keyword evidence="15 17" id="KW-0275">Fatty acid biosynthesis</keyword>
<keyword evidence="10 19" id="KW-1133">Transmembrane helix</keyword>
<dbReference type="InterPro" id="IPR005804">
    <property type="entry name" value="FA_desaturase_dom"/>
</dbReference>
<evidence type="ECO:0000256" key="4">
    <source>
        <dbReference type="ARBA" id="ARBA00012620"/>
    </source>
</evidence>
<dbReference type="EC" id="1.14.19.1" evidence="4"/>
<evidence type="ECO:0000313" key="21">
    <source>
        <dbReference type="Ensembl" id="ENSCMUP00000015053.2"/>
    </source>
</evidence>
<name>A0A8C3E5X5_CORMO</name>
<keyword evidence="13" id="KW-0443">Lipid metabolism</keyword>
<feature type="compositionally biased region" description="Pro residues" evidence="18">
    <location>
        <begin position="146"/>
        <end position="156"/>
    </location>
</feature>
<gene>
    <name evidence="21" type="primary">SCD</name>
</gene>
<feature type="transmembrane region" description="Helical" evidence="19">
    <location>
        <begin position="352"/>
        <end position="370"/>
    </location>
</feature>
<evidence type="ECO:0000313" key="22">
    <source>
        <dbReference type="Proteomes" id="UP000694553"/>
    </source>
</evidence>
<dbReference type="Ensembl" id="ENSCMUT00000016182.2">
    <property type="protein sequence ID" value="ENSCMUP00000015053.2"/>
    <property type="gene ID" value="ENSCMUG00000009408.2"/>
</dbReference>
<evidence type="ECO:0000256" key="15">
    <source>
        <dbReference type="ARBA" id="ARBA00023160"/>
    </source>
</evidence>
<dbReference type="PRINTS" id="PR00075">
    <property type="entry name" value="FACDDSATRASE"/>
</dbReference>
<feature type="compositionally biased region" description="Basic residues" evidence="18">
    <location>
        <begin position="115"/>
        <end position="130"/>
    </location>
</feature>
<dbReference type="PANTHER" id="PTHR11351">
    <property type="entry name" value="ACYL-COA DESATURASE"/>
    <property type="match status" value="1"/>
</dbReference>
<reference evidence="21" key="2">
    <citation type="submission" date="2025-08" db="UniProtKB">
        <authorList>
            <consortium name="Ensembl"/>
        </authorList>
    </citation>
    <scope>IDENTIFICATION</scope>
</reference>
<keyword evidence="8" id="KW-0256">Endoplasmic reticulum</keyword>
<evidence type="ECO:0000256" key="2">
    <source>
        <dbReference type="ARBA" id="ARBA00004477"/>
    </source>
</evidence>
<feature type="compositionally biased region" description="Basic and acidic residues" evidence="18">
    <location>
        <begin position="160"/>
        <end position="170"/>
    </location>
</feature>
<dbReference type="AlphaFoldDB" id="A0A8C3E5X5"/>
<feature type="region of interest" description="Disordered" evidence="18">
    <location>
        <begin position="1"/>
        <end position="278"/>
    </location>
</feature>
<keyword evidence="5 17" id="KW-0444">Lipid biosynthesis</keyword>
<evidence type="ECO:0000256" key="12">
    <source>
        <dbReference type="ARBA" id="ARBA00023004"/>
    </source>
</evidence>
<comment type="similarity">
    <text evidence="3 17">Belongs to the fatty acid desaturase type 1 family.</text>
</comment>
<comment type="subcellular location">
    <subcellularLocation>
        <location evidence="2">Endoplasmic reticulum membrane</location>
        <topology evidence="2">Multi-pass membrane protein</topology>
    </subcellularLocation>
</comment>
<evidence type="ECO:0000259" key="20">
    <source>
        <dbReference type="Pfam" id="PF00487"/>
    </source>
</evidence>
<evidence type="ECO:0000256" key="9">
    <source>
        <dbReference type="ARBA" id="ARBA00022832"/>
    </source>
</evidence>
<keyword evidence="9" id="KW-0276">Fatty acid metabolism</keyword>
<evidence type="ECO:0000256" key="1">
    <source>
        <dbReference type="ARBA" id="ARBA00001954"/>
    </source>
</evidence>
<keyword evidence="14 19" id="KW-0472">Membrane</keyword>
<dbReference type="GO" id="GO:0006636">
    <property type="term" value="P:unsaturated fatty acid biosynthetic process"/>
    <property type="evidence" value="ECO:0007669"/>
    <property type="project" value="TreeGrafter"/>
</dbReference>
<dbReference type="PROSITE" id="PS00476">
    <property type="entry name" value="FATTY_ACID_DESATUR_1"/>
    <property type="match status" value="1"/>
</dbReference>
<dbReference type="GO" id="GO:0005789">
    <property type="term" value="C:endoplasmic reticulum membrane"/>
    <property type="evidence" value="ECO:0007669"/>
    <property type="project" value="UniProtKB-SubCell"/>
</dbReference>
<evidence type="ECO:0000256" key="5">
    <source>
        <dbReference type="ARBA" id="ARBA00022516"/>
    </source>
</evidence>
<evidence type="ECO:0000256" key="6">
    <source>
        <dbReference type="ARBA" id="ARBA00022692"/>
    </source>
</evidence>
<evidence type="ECO:0000256" key="7">
    <source>
        <dbReference type="ARBA" id="ARBA00022723"/>
    </source>
</evidence>
<dbReference type="GO" id="GO:0005506">
    <property type="term" value="F:iron ion binding"/>
    <property type="evidence" value="ECO:0007669"/>
    <property type="project" value="TreeGrafter"/>
</dbReference>
<evidence type="ECO:0000256" key="11">
    <source>
        <dbReference type="ARBA" id="ARBA00023002"/>
    </source>
</evidence>
<evidence type="ECO:0000256" key="8">
    <source>
        <dbReference type="ARBA" id="ARBA00022824"/>
    </source>
</evidence>
<evidence type="ECO:0000256" key="16">
    <source>
        <dbReference type="ARBA" id="ARBA00047947"/>
    </source>
</evidence>
<dbReference type="GO" id="GO:0004768">
    <property type="term" value="F:stearoyl-CoA 9-desaturase activity"/>
    <property type="evidence" value="ECO:0007669"/>
    <property type="project" value="UniProtKB-EC"/>
</dbReference>
<reference evidence="22" key="1">
    <citation type="submission" date="2019-10" db="EMBL/GenBank/DDBJ databases">
        <title>Corvus moneduloides (New Caledonian crow) genome, bCorMon1, primary haplotype.</title>
        <authorList>
            <person name="Rutz C."/>
            <person name="Fungtammasan C."/>
            <person name="Mountcastle J."/>
            <person name="Formenti G."/>
            <person name="Chow W."/>
            <person name="Howe K."/>
            <person name="Steele M.P."/>
            <person name="Fernandes J."/>
            <person name="Gilbert M.T.P."/>
            <person name="Fedrigo O."/>
            <person name="Jarvis E.D."/>
            <person name="Gemmell N."/>
        </authorList>
    </citation>
    <scope>NUCLEOTIDE SEQUENCE [LARGE SCALE GENOMIC DNA]</scope>
</reference>
<keyword evidence="6 17" id="KW-0812">Transmembrane</keyword>
<dbReference type="PANTHER" id="PTHR11351:SF102">
    <property type="entry name" value="STEAROYL-COA DESATURASE"/>
    <property type="match status" value="1"/>
</dbReference>
<feature type="compositionally biased region" description="Polar residues" evidence="18">
    <location>
        <begin position="88"/>
        <end position="97"/>
    </location>
</feature>
<feature type="domain" description="Fatty acid desaturase" evidence="20">
    <location>
        <begin position="352"/>
        <end position="557"/>
    </location>
</feature>
<feature type="transmembrane region" description="Helical" evidence="19">
    <location>
        <begin position="327"/>
        <end position="346"/>
    </location>
</feature>
<protein>
    <recommendedName>
        <fullName evidence="4">stearoyl-CoA 9-desaturase</fullName>
        <ecNumber evidence="4">1.14.19.1</ecNumber>
    </recommendedName>
</protein>
<dbReference type="GO" id="GO:0032896">
    <property type="term" value="F:palmitoyl-CoA 9-desaturase activity"/>
    <property type="evidence" value="ECO:0007669"/>
    <property type="project" value="TreeGrafter"/>
</dbReference>
<dbReference type="Proteomes" id="UP000694553">
    <property type="component" value="Unassembled WGS sequence"/>
</dbReference>
<feature type="transmembrane region" description="Helical" evidence="19">
    <location>
        <begin position="494"/>
        <end position="515"/>
    </location>
</feature>
<dbReference type="Pfam" id="PF00487">
    <property type="entry name" value="FA_desaturase"/>
    <property type="match status" value="1"/>
</dbReference>
<dbReference type="CDD" id="cd03505">
    <property type="entry name" value="Delta9-FADS-like"/>
    <property type="match status" value="1"/>
</dbReference>
<dbReference type="GO" id="GO:0070542">
    <property type="term" value="P:response to fatty acid"/>
    <property type="evidence" value="ECO:0007669"/>
    <property type="project" value="TreeGrafter"/>
</dbReference>
<evidence type="ECO:0000256" key="10">
    <source>
        <dbReference type="ARBA" id="ARBA00022989"/>
    </source>
</evidence>
<feature type="compositionally biased region" description="Low complexity" evidence="18">
    <location>
        <begin position="133"/>
        <end position="145"/>
    </location>
</feature>
<sequence>MLPRQIPNTEQTFHAESPSSPAATHIQLGRGSGVPCHPSPLGSPLFHEAQPSRRRRVLSGDRSTPGALPRARSGARSGARRVRAAGSEQQIAGSQWRGQAEVAPNFPQPISSRGGGRKKKKRIKAARHHERACPSSSSSSSASFLPPAPLPAPPRLSPRLRREPGPRRDSPPSALTPRIPAAGRGHREAGARRARPRQPPSKQPPLNTSAPAFPSRTARRARSRPEPASHQRRGPARPRTAAEEQRQGRLMPAHLLQEEEFSSTSSTTADGTVTSRVTRNGNAMMEKDLLNHEDLAGDRGMIDDIFDETYREKEGPKPPLRYVWRNIILMSLLHLGALFALTLIPSAKIQTLAWALLCFLVSALGITAGSHRLWSHRSYKATLPLRIFLTIANSMAFQNDIYEWVRDHRVHHKFSETDADPHNAMRGFFFSHIGWLLVRKHPDVIEKGQKLDLSDIKADKVVMFQRRYYKPSVVLLCFTLPAVVPWYFWDESIVISFFIPAILRYTIGLNATWLVNSAAHMFGNRPYDQNINPRENPLVSLGALGEGFHNYHHTFPYDYSTSEFGWRFNLTTAFIDLMCLLGLASDRKKVSKEVILARKMRTGDGSHKSG</sequence>
<organism evidence="21 22">
    <name type="scientific">Corvus moneduloides</name>
    <name type="common">New Caledonian crow</name>
    <dbReference type="NCBI Taxonomy" id="1196302"/>
    <lineage>
        <taxon>Eukaryota</taxon>
        <taxon>Metazoa</taxon>
        <taxon>Chordata</taxon>
        <taxon>Craniata</taxon>
        <taxon>Vertebrata</taxon>
        <taxon>Euteleostomi</taxon>
        <taxon>Archelosauria</taxon>
        <taxon>Archosauria</taxon>
        <taxon>Dinosauria</taxon>
        <taxon>Saurischia</taxon>
        <taxon>Theropoda</taxon>
        <taxon>Coelurosauria</taxon>
        <taxon>Aves</taxon>
        <taxon>Neognathae</taxon>
        <taxon>Neoaves</taxon>
        <taxon>Telluraves</taxon>
        <taxon>Australaves</taxon>
        <taxon>Passeriformes</taxon>
        <taxon>Corvoidea</taxon>
        <taxon>Corvidae</taxon>
        <taxon>Corvus</taxon>
    </lineage>
</organism>
<proteinExistence type="inferred from homology"/>
<keyword evidence="11 17" id="KW-0560">Oxidoreductase</keyword>
<evidence type="ECO:0000256" key="14">
    <source>
        <dbReference type="ARBA" id="ARBA00023136"/>
    </source>
</evidence>
<accession>A0A8U7MBP2</accession>
<evidence type="ECO:0000256" key="17">
    <source>
        <dbReference type="RuleBase" id="RU000581"/>
    </source>
</evidence>
<feature type="transmembrane region" description="Helical" evidence="19">
    <location>
        <begin position="468"/>
        <end position="488"/>
    </location>
</feature>
<keyword evidence="22" id="KW-1185">Reference proteome</keyword>
<accession>A0A8C3E5X5</accession>
<comment type="cofactor">
    <cofactor evidence="1 17">
        <name>Fe(2+)</name>
        <dbReference type="ChEBI" id="CHEBI:29033"/>
    </cofactor>
</comment>
<feature type="compositionally biased region" description="Polar residues" evidence="18">
    <location>
        <begin position="269"/>
        <end position="278"/>
    </location>
</feature>
<evidence type="ECO:0000256" key="13">
    <source>
        <dbReference type="ARBA" id="ARBA00023098"/>
    </source>
</evidence>
<evidence type="ECO:0000256" key="18">
    <source>
        <dbReference type="SAM" id="MobiDB-lite"/>
    </source>
</evidence>
<keyword evidence="7" id="KW-0479">Metal-binding</keyword>
<dbReference type="InterPro" id="IPR015876">
    <property type="entry name" value="Acyl-CoA_DS"/>
</dbReference>
<comment type="catalytic activity">
    <reaction evidence="16">
        <text>octadecanoyl-CoA + 2 Fe(II)-[cytochrome b5] + O2 + 2 H(+) = (9Z)-octadecenoyl-CoA + 2 Fe(III)-[cytochrome b5] + 2 H2O</text>
        <dbReference type="Rhea" id="RHEA:19721"/>
        <dbReference type="Rhea" id="RHEA-COMP:10438"/>
        <dbReference type="Rhea" id="RHEA-COMP:10439"/>
        <dbReference type="ChEBI" id="CHEBI:15377"/>
        <dbReference type="ChEBI" id="CHEBI:15378"/>
        <dbReference type="ChEBI" id="CHEBI:15379"/>
        <dbReference type="ChEBI" id="CHEBI:29033"/>
        <dbReference type="ChEBI" id="CHEBI:29034"/>
        <dbReference type="ChEBI" id="CHEBI:57387"/>
        <dbReference type="ChEBI" id="CHEBI:57394"/>
        <dbReference type="EC" id="1.14.19.1"/>
    </reaction>
</comment>
<keyword evidence="12" id="KW-0408">Iron</keyword>
<evidence type="ECO:0000256" key="3">
    <source>
        <dbReference type="ARBA" id="ARBA00009295"/>
    </source>
</evidence>